<dbReference type="GeneID" id="28248259"/>
<keyword evidence="6 10" id="KW-0798">TonB box</keyword>
<feature type="domain" description="TonB-dependent receptor-like beta-barrel" evidence="12">
    <location>
        <begin position="282"/>
        <end position="616"/>
    </location>
</feature>
<dbReference type="PANTHER" id="PTHR30069">
    <property type="entry name" value="TONB-DEPENDENT OUTER MEMBRANE RECEPTOR"/>
    <property type="match status" value="1"/>
</dbReference>
<evidence type="ECO:0000256" key="2">
    <source>
        <dbReference type="ARBA" id="ARBA00009810"/>
    </source>
</evidence>
<evidence type="ECO:0000256" key="4">
    <source>
        <dbReference type="ARBA" id="ARBA00022452"/>
    </source>
</evidence>
<evidence type="ECO:0000259" key="12">
    <source>
        <dbReference type="Pfam" id="PF00593"/>
    </source>
</evidence>
<dbReference type="EMBL" id="CP015230">
    <property type="protein sequence ID" value="ANP39230.1"/>
    <property type="molecule type" value="Genomic_DNA"/>
</dbReference>
<dbReference type="STRING" id="1265309.K529_000465"/>
<organism evidence="14 15">
    <name type="scientific">Tritonibacter mobilis F1926</name>
    <dbReference type="NCBI Taxonomy" id="1265309"/>
    <lineage>
        <taxon>Bacteria</taxon>
        <taxon>Pseudomonadati</taxon>
        <taxon>Pseudomonadota</taxon>
        <taxon>Alphaproteobacteria</taxon>
        <taxon>Rhodobacterales</taxon>
        <taxon>Paracoccaceae</taxon>
        <taxon>Tritonibacter</taxon>
    </lineage>
</organism>
<keyword evidence="7 9" id="KW-0472">Membrane</keyword>
<reference evidence="14 15" key="1">
    <citation type="journal article" date="2016" name="ISME J.">
        <title>Global occurrence and heterogeneity of the Roseobacter-clade species Ruegeria mobilis.</title>
        <authorList>
            <person name="Sonnenschein E."/>
            <person name="Gram L."/>
        </authorList>
    </citation>
    <scope>NUCLEOTIDE SEQUENCE [LARGE SCALE GENOMIC DNA]</scope>
    <source>
        <strain evidence="14 15">F1926</strain>
    </source>
</reference>
<keyword evidence="14" id="KW-0675">Receptor</keyword>
<dbReference type="InterPro" id="IPR037066">
    <property type="entry name" value="Plug_dom_sf"/>
</dbReference>
<dbReference type="PROSITE" id="PS52016">
    <property type="entry name" value="TONB_DEPENDENT_REC_3"/>
    <property type="match status" value="1"/>
</dbReference>
<evidence type="ECO:0000259" key="13">
    <source>
        <dbReference type="Pfam" id="PF07715"/>
    </source>
</evidence>
<dbReference type="OrthoDB" id="9760494at2"/>
<dbReference type="GO" id="GO:0015344">
    <property type="term" value="F:siderophore uptake transmembrane transporter activity"/>
    <property type="evidence" value="ECO:0007669"/>
    <property type="project" value="TreeGrafter"/>
</dbReference>
<evidence type="ECO:0000256" key="6">
    <source>
        <dbReference type="ARBA" id="ARBA00023077"/>
    </source>
</evidence>
<dbReference type="KEGG" id="rmb:K529_000465"/>
<keyword evidence="11" id="KW-0732">Signal</keyword>
<dbReference type="Gene3D" id="2.40.170.20">
    <property type="entry name" value="TonB-dependent receptor, beta-barrel domain"/>
    <property type="match status" value="1"/>
</dbReference>
<evidence type="ECO:0000256" key="7">
    <source>
        <dbReference type="ARBA" id="ARBA00023136"/>
    </source>
</evidence>
<dbReference type="GO" id="GO:0044718">
    <property type="term" value="P:siderophore transmembrane transport"/>
    <property type="evidence" value="ECO:0007669"/>
    <property type="project" value="TreeGrafter"/>
</dbReference>
<feature type="chain" id="PRO_5008518198" evidence="11">
    <location>
        <begin position="27"/>
        <end position="652"/>
    </location>
</feature>
<dbReference type="GO" id="GO:0009279">
    <property type="term" value="C:cell outer membrane"/>
    <property type="evidence" value="ECO:0007669"/>
    <property type="project" value="UniProtKB-SubCell"/>
</dbReference>
<dbReference type="SUPFAM" id="SSF56935">
    <property type="entry name" value="Porins"/>
    <property type="match status" value="1"/>
</dbReference>
<proteinExistence type="inferred from homology"/>
<keyword evidence="5 9" id="KW-0812">Transmembrane</keyword>
<dbReference type="Pfam" id="PF07715">
    <property type="entry name" value="Plug"/>
    <property type="match status" value="1"/>
</dbReference>
<dbReference type="InterPro" id="IPR000531">
    <property type="entry name" value="Beta-barrel_TonB"/>
</dbReference>
<evidence type="ECO:0000313" key="15">
    <source>
        <dbReference type="Proteomes" id="UP000013243"/>
    </source>
</evidence>
<protein>
    <submittedName>
        <fullName evidence="14">TonB-dependent receptor</fullName>
    </submittedName>
</protein>
<comment type="similarity">
    <text evidence="2 9 10">Belongs to the TonB-dependent receptor family.</text>
</comment>
<dbReference type="PANTHER" id="PTHR30069:SF41">
    <property type="entry name" value="HEME_HEMOPEXIN UTILIZATION PROTEIN C"/>
    <property type="match status" value="1"/>
</dbReference>
<keyword evidence="4 9" id="KW-1134">Transmembrane beta strand</keyword>
<name>A0A1B0ZY19_9RHOB</name>
<evidence type="ECO:0000256" key="8">
    <source>
        <dbReference type="ARBA" id="ARBA00023237"/>
    </source>
</evidence>
<dbReference type="Gene3D" id="2.170.130.10">
    <property type="entry name" value="TonB-dependent receptor, plug domain"/>
    <property type="match status" value="1"/>
</dbReference>
<gene>
    <name evidence="14" type="ORF">K529_000465</name>
</gene>
<evidence type="ECO:0000256" key="11">
    <source>
        <dbReference type="SAM" id="SignalP"/>
    </source>
</evidence>
<feature type="domain" description="TonB-dependent receptor plug" evidence="13">
    <location>
        <begin position="53"/>
        <end position="147"/>
    </location>
</feature>
<keyword evidence="3 9" id="KW-0813">Transport</keyword>
<dbReference type="AlphaFoldDB" id="A0A1B0ZY19"/>
<keyword evidence="8 9" id="KW-0998">Cell outer membrane</keyword>
<feature type="signal peptide" evidence="11">
    <location>
        <begin position="1"/>
        <end position="26"/>
    </location>
</feature>
<dbReference type="RefSeq" id="WP_005607208.1">
    <property type="nucleotide sequence ID" value="NZ_CP015230.1"/>
</dbReference>
<evidence type="ECO:0000256" key="9">
    <source>
        <dbReference type="PROSITE-ProRule" id="PRU01360"/>
    </source>
</evidence>
<accession>A0A1B0ZY19</accession>
<evidence type="ECO:0000256" key="3">
    <source>
        <dbReference type="ARBA" id="ARBA00022448"/>
    </source>
</evidence>
<evidence type="ECO:0000256" key="1">
    <source>
        <dbReference type="ARBA" id="ARBA00004571"/>
    </source>
</evidence>
<dbReference type="InterPro" id="IPR036942">
    <property type="entry name" value="Beta-barrel_TonB_sf"/>
</dbReference>
<evidence type="ECO:0000256" key="5">
    <source>
        <dbReference type="ARBA" id="ARBA00022692"/>
    </source>
</evidence>
<dbReference type="Proteomes" id="UP000013243">
    <property type="component" value="Chromosome"/>
</dbReference>
<evidence type="ECO:0000256" key="10">
    <source>
        <dbReference type="RuleBase" id="RU003357"/>
    </source>
</evidence>
<comment type="subcellular location">
    <subcellularLocation>
        <location evidence="1 9">Cell outer membrane</location>
        <topology evidence="1 9">Multi-pass membrane protein</topology>
    </subcellularLocation>
</comment>
<sequence length="652" mass="69804">MQRISTKKLTALLLTTAMPFATTAGAQDASGVIELEEIRVEAADAQTLLGNDEITEDEIEARNPSSTKDVFVGESAITTGGGAAIAQKVYVNGIEESLLSVTIDGARQNKSAFHHTGNVLLDPELLKRVEVSKGLAPADAGAGAVAGSIAYETKDARDLLEAGDTFGGRLRLSTDSNANSQDGSLTIYGTNGGFEYVLSHTRRSSDDYEDGDGAVVLGTRAELTDYVGKVAYESLEGHRFEFAASRTEDSGPRSAQPGPGGVYFIRPDFGGLTTGPSVLIEALSRRTSYTLGYSNTQASGMWNPEIQLSYNKQEIDAIGSYGVNSSFSATFKNRFDIAGGNLTAGLDFFRETAEGRTGGAFGSGGEETLRNTGVFAQARQDLNDTFSVSYGARIDSQQFTGADGTKFSDTGVSINGTVDVRLSDTWSLNAGLASTWGGYELGEAGLVNFFTPWDYTGFTSSRAKSARLGVRFDNGTWKASAALFQTEVDDIAAVLPSGGARGELSDLKSRGIDTSLQYSWANGFARVNWTYADVEVDDATITSTAYYLGRPLGHIIALETGMELTPEWRVGGSAQIALSNDDTTPELPSYEVVNLYASYTPARYDNLELRLDVRNLFDKTYYSRSADGLDNSRVVPLNEPGRTIGLTARLRF</sequence>
<evidence type="ECO:0000313" key="14">
    <source>
        <dbReference type="EMBL" id="ANP39230.1"/>
    </source>
</evidence>
<dbReference type="Pfam" id="PF00593">
    <property type="entry name" value="TonB_dep_Rec_b-barrel"/>
    <property type="match status" value="1"/>
</dbReference>
<dbReference type="InterPro" id="IPR039426">
    <property type="entry name" value="TonB-dep_rcpt-like"/>
</dbReference>
<dbReference type="InterPro" id="IPR012910">
    <property type="entry name" value="Plug_dom"/>
</dbReference>